<dbReference type="EMBL" id="KV073749">
    <property type="protein sequence ID" value="KZV06601.1"/>
    <property type="molecule type" value="Genomic_DNA"/>
</dbReference>
<feature type="compositionally biased region" description="Polar residues" evidence="1">
    <location>
        <begin position="1"/>
        <end position="11"/>
    </location>
</feature>
<evidence type="ECO:0000256" key="1">
    <source>
        <dbReference type="SAM" id="MobiDB-lite"/>
    </source>
</evidence>
<name>A0A2Z7A278_9LAMI</name>
<organism evidence="2 3">
    <name type="scientific">Dorcoceras hygrometricum</name>
    <dbReference type="NCBI Taxonomy" id="472368"/>
    <lineage>
        <taxon>Eukaryota</taxon>
        <taxon>Viridiplantae</taxon>
        <taxon>Streptophyta</taxon>
        <taxon>Embryophyta</taxon>
        <taxon>Tracheophyta</taxon>
        <taxon>Spermatophyta</taxon>
        <taxon>Magnoliopsida</taxon>
        <taxon>eudicotyledons</taxon>
        <taxon>Gunneridae</taxon>
        <taxon>Pentapetalae</taxon>
        <taxon>asterids</taxon>
        <taxon>lamiids</taxon>
        <taxon>Lamiales</taxon>
        <taxon>Gesneriaceae</taxon>
        <taxon>Didymocarpoideae</taxon>
        <taxon>Trichosporeae</taxon>
        <taxon>Loxocarpinae</taxon>
        <taxon>Dorcoceras</taxon>
    </lineage>
</organism>
<evidence type="ECO:0000313" key="3">
    <source>
        <dbReference type="Proteomes" id="UP000250235"/>
    </source>
</evidence>
<dbReference type="Proteomes" id="UP000250235">
    <property type="component" value="Unassembled WGS sequence"/>
</dbReference>
<keyword evidence="3" id="KW-1185">Reference proteome</keyword>
<dbReference type="AlphaFoldDB" id="A0A2Z7A278"/>
<sequence length="75" mass="8847">MPPTRFSQSPPRGNPDGAEPSRRNSRLYCARNASLSVAFPVGAPEWPYLRRRRRRRRRRLGLDIDRRRNNAFIDL</sequence>
<proteinExistence type="predicted"/>
<feature type="region of interest" description="Disordered" evidence="1">
    <location>
        <begin position="1"/>
        <end position="23"/>
    </location>
</feature>
<evidence type="ECO:0000313" key="2">
    <source>
        <dbReference type="EMBL" id="KZV06601.1"/>
    </source>
</evidence>
<reference evidence="2 3" key="1">
    <citation type="journal article" date="2015" name="Proc. Natl. Acad. Sci. U.S.A.">
        <title>The resurrection genome of Boea hygrometrica: A blueprint for survival of dehydration.</title>
        <authorList>
            <person name="Xiao L."/>
            <person name="Yang G."/>
            <person name="Zhang L."/>
            <person name="Yang X."/>
            <person name="Zhao S."/>
            <person name="Ji Z."/>
            <person name="Zhou Q."/>
            <person name="Hu M."/>
            <person name="Wang Y."/>
            <person name="Chen M."/>
            <person name="Xu Y."/>
            <person name="Jin H."/>
            <person name="Xiao X."/>
            <person name="Hu G."/>
            <person name="Bao F."/>
            <person name="Hu Y."/>
            <person name="Wan P."/>
            <person name="Li L."/>
            <person name="Deng X."/>
            <person name="Kuang T."/>
            <person name="Xiang C."/>
            <person name="Zhu J.K."/>
            <person name="Oliver M.J."/>
            <person name="He Y."/>
        </authorList>
    </citation>
    <scope>NUCLEOTIDE SEQUENCE [LARGE SCALE GENOMIC DNA]</scope>
    <source>
        <strain evidence="3">cv. XS01</strain>
    </source>
</reference>
<accession>A0A2Z7A278</accession>
<gene>
    <name evidence="2" type="ORF">F511_45919</name>
</gene>
<protein>
    <submittedName>
        <fullName evidence="2">Uncharacterized protein</fullName>
    </submittedName>
</protein>